<dbReference type="Proteomes" id="UP000277580">
    <property type="component" value="Unassembled WGS sequence"/>
</dbReference>
<dbReference type="Pfam" id="PF00172">
    <property type="entry name" value="Zn_clus"/>
    <property type="match status" value="1"/>
</dbReference>
<sequence>MVPRVQLKKEDDQGKSPSLHTIQPVARKRRCVSSACIPCRKRKSKCDGVSPACSTCTAVYRTECVYDYEGDHRRKGALKRDLAELSKVHQDLETIVKTIRSASESDVGDLVNHLREHGNLADIMIGMPDGPTAISLEIDLGHLVEKFRVGGGGVGYNGSLGDESSDHREITSQNASHIWTNVTTDVSFISDLLSLYFTWNHPYYVLFSKSCFLADMKKGRRKYCSPLLVNAILALACHFSNHPDARSEPNNPNSAGDHFFAEAKRLLASEGDTPCLTSVQALALMSLHEAGCGRDSSGWMYSGRAFRMGLDLGFNLSLDNLGLSPTEIEVRKITFWGCFTIDKMWSSFLGRIPQLPSSIVGVHKPGILGPLERETWEAYGSPVRASVGLAQPGRIQTVASRFCELSEILGDILSMFFSPRERVTFIKLNTLCSRLKKWHGGLPPDMSARNEALPSVLGLHIYYHSTLLLLLRPFFHKDMPITGILPREICLQAANDIIVLTTLYRKSYGLRHTVIHIPQIVFTASTVLLMNFPSVAPHQISSPTLTRSLKDLQELSETWYWCNLTLRHLSAEAEKRGVDLGLHWDMIHPVHMVSRTLHVQNRNMGGGHAFAQEHYFSPNSQNSAQLNSHGGSAWINEEDGVQGFVDSLISFPSAMDDWSCMGPNP</sequence>
<name>A0A3N4KVP1_9PEZI</name>
<feature type="domain" description="Zn(2)-C6 fungal-type" evidence="8">
    <location>
        <begin position="35"/>
        <end position="66"/>
    </location>
</feature>
<dbReference type="PROSITE" id="PS00463">
    <property type="entry name" value="ZN2_CY6_FUNGAL_1"/>
    <property type="match status" value="1"/>
</dbReference>
<dbReference type="PANTHER" id="PTHR31313:SF81">
    <property type="entry name" value="TY1 ENHANCER ACTIVATOR"/>
    <property type="match status" value="1"/>
</dbReference>
<dbReference type="SUPFAM" id="SSF57701">
    <property type="entry name" value="Zn2/Cys6 DNA-binding domain"/>
    <property type="match status" value="1"/>
</dbReference>
<evidence type="ECO:0000256" key="6">
    <source>
        <dbReference type="ARBA" id="ARBA00023163"/>
    </source>
</evidence>
<dbReference type="Pfam" id="PF04082">
    <property type="entry name" value="Fungal_trans"/>
    <property type="match status" value="1"/>
</dbReference>
<evidence type="ECO:0000313" key="9">
    <source>
        <dbReference type="EMBL" id="RPB14600.1"/>
    </source>
</evidence>
<evidence type="ECO:0000256" key="7">
    <source>
        <dbReference type="ARBA" id="ARBA00023242"/>
    </source>
</evidence>
<dbReference type="Gene3D" id="4.10.240.10">
    <property type="entry name" value="Zn(2)-C6 fungal-type DNA-binding domain"/>
    <property type="match status" value="1"/>
</dbReference>
<dbReference type="GO" id="GO:0000981">
    <property type="term" value="F:DNA-binding transcription factor activity, RNA polymerase II-specific"/>
    <property type="evidence" value="ECO:0007669"/>
    <property type="project" value="InterPro"/>
</dbReference>
<keyword evidence="3" id="KW-0862">Zinc</keyword>
<dbReference type="EMBL" id="ML119117">
    <property type="protein sequence ID" value="RPB14600.1"/>
    <property type="molecule type" value="Genomic_DNA"/>
</dbReference>
<dbReference type="CDD" id="cd12148">
    <property type="entry name" value="fungal_TF_MHR"/>
    <property type="match status" value="1"/>
</dbReference>
<dbReference type="InParanoid" id="A0A3N4KVP1"/>
<dbReference type="GO" id="GO:0003677">
    <property type="term" value="F:DNA binding"/>
    <property type="evidence" value="ECO:0007669"/>
    <property type="project" value="UniProtKB-KW"/>
</dbReference>
<accession>A0A3N4KVP1</accession>
<evidence type="ECO:0000256" key="1">
    <source>
        <dbReference type="ARBA" id="ARBA00004123"/>
    </source>
</evidence>
<evidence type="ECO:0000256" key="5">
    <source>
        <dbReference type="ARBA" id="ARBA00023125"/>
    </source>
</evidence>
<dbReference type="InterPro" id="IPR051615">
    <property type="entry name" value="Transcr_Regulatory_Elem"/>
</dbReference>
<evidence type="ECO:0000256" key="4">
    <source>
        <dbReference type="ARBA" id="ARBA00023015"/>
    </source>
</evidence>
<dbReference type="SMART" id="SM00906">
    <property type="entry name" value="Fungal_trans"/>
    <property type="match status" value="1"/>
</dbReference>
<keyword evidence="7" id="KW-0539">Nucleus</keyword>
<dbReference type="GO" id="GO:0006351">
    <property type="term" value="P:DNA-templated transcription"/>
    <property type="evidence" value="ECO:0007669"/>
    <property type="project" value="InterPro"/>
</dbReference>
<dbReference type="InterPro" id="IPR007219">
    <property type="entry name" value="XnlR_reg_dom"/>
</dbReference>
<dbReference type="SMART" id="SM00066">
    <property type="entry name" value="GAL4"/>
    <property type="match status" value="1"/>
</dbReference>
<protein>
    <recommendedName>
        <fullName evidence="8">Zn(2)-C6 fungal-type domain-containing protein</fullName>
    </recommendedName>
</protein>
<dbReference type="FunCoup" id="A0A3N4KVP1">
    <property type="interactions" value="205"/>
</dbReference>
<dbReference type="GO" id="GO:0008270">
    <property type="term" value="F:zinc ion binding"/>
    <property type="evidence" value="ECO:0007669"/>
    <property type="project" value="InterPro"/>
</dbReference>
<evidence type="ECO:0000259" key="8">
    <source>
        <dbReference type="PROSITE" id="PS50048"/>
    </source>
</evidence>
<comment type="subcellular location">
    <subcellularLocation>
        <location evidence="1">Nucleus</location>
    </subcellularLocation>
</comment>
<dbReference type="InterPro" id="IPR036864">
    <property type="entry name" value="Zn2-C6_fun-type_DNA-bd_sf"/>
</dbReference>
<dbReference type="InterPro" id="IPR001138">
    <property type="entry name" value="Zn2Cys6_DnaBD"/>
</dbReference>
<keyword evidence="2" id="KW-0479">Metal-binding</keyword>
<keyword evidence="6" id="KW-0804">Transcription</keyword>
<dbReference type="CDD" id="cd00067">
    <property type="entry name" value="GAL4"/>
    <property type="match status" value="1"/>
</dbReference>
<dbReference type="PANTHER" id="PTHR31313">
    <property type="entry name" value="TY1 ENHANCER ACTIVATOR"/>
    <property type="match status" value="1"/>
</dbReference>
<reference evidence="9 10" key="1">
    <citation type="journal article" date="2018" name="Nat. Ecol. Evol.">
        <title>Pezizomycetes genomes reveal the molecular basis of ectomycorrhizal truffle lifestyle.</title>
        <authorList>
            <person name="Murat C."/>
            <person name="Payen T."/>
            <person name="Noel B."/>
            <person name="Kuo A."/>
            <person name="Morin E."/>
            <person name="Chen J."/>
            <person name="Kohler A."/>
            <person name="Krizsan K."/>
            <person name="Balestrini R."/>
            <person name="Da Silva C."/>
            <person name="Montanini B."/>
            <person name="Hainaut M."/>
            <person name="Levati E."/>
            <person name="Barry K.W."/>
            <person name="Belfiori B."/>
            <person name="Cichocki N."/>
            <person name="Clum A."/>
            <person name="Dockter R.B."/>
            <person name="Fauchery L."/>
            <person name="Guy J."/>
            <person name="Iotti M."/>
            <person name="Le Tacon F."/>
            <person name="Lindquist E.A."/>
            <person name="Lipzen A."/>
            <person name="Malagnac F."/>
            <person name="Mello A."/>
            <person name="Molinier V."/>
            <person name="Miyauchi S."/>
            <person name="Poulain J."/>
            <person name="Riccioni C."/>
            <person name="Rubini A."/>
            <person name="Sitrit Y."/>
            <person name="Splivallo R."/>
            <person name="Traeger S."/>
            <person name="Wang M."/>
            <person name="Zifcakova L."/>
            <person name="Wipf D."/>
            <person name="Zambonelli A."/>
            <person name="Paolocci F."/>
            <person name="Nowrousian M."/>
            <person name="Ottonello S."/>
            <person name="Baldrian P."/>
            <person name="Spatafora J.W."/>
            <person name="Henrissat B."/>
            <person name="Nagy L.G."/>
            <person name="Aury J.M."/>
            <person name="Wincker P."/>
            <person name="Grigoriev I.V."/>
            <person name="Bonfante P."/>
            <person name="Martin F.M."/>
        </authorList>
    </citation>
    <scope>NUCLEOTIDE SEQUENCE [LARGE SCALE GENOMIC DNA]</scope>
    <source>
        <strain evidence="9 10">CCBAS932</strain>
    </source>
</reference>
<dbReference type="PROSITE" id="PS50048">
    <property type="entry name" value="ZN2_CY6_FUNGAL_2"/>
    <property type="match status" value="1"/>
</dbReference>
<proteinExistence type="predicted"/>
<dbReference type="GO" id="GO:0005634">
    <property type="term" value="C:nucleus"/>
    <property type="evidence" value="ECO:0007669"/>
    <property type="project" value="UniProtKB-SubCell"/>
</dbReference>
<keyword evidence="4" id="KW-0805">Transcription regulation</keyword>
<gene>
    <name evidence="9" type="ORF">P167DRAFT_484302</name>
</gene>
<evidence type="ECO:0000256" key="3">
    <source>
        <dbReference type="ARBA" id="ARBA00022833"/>
    </source>
</evidence>
<dbReference type="OrthoDB" id="2162761at2759"/>
<organism evidence="9 10">
    <name type="scientific">Morchella conica CCBAS932</name>
    <dbReference type="NCBI Taxonomy" id="1392247"/>
    <lineage>
        <taxon>Eukaryota</taxon>
        <taxon>Fungi</taxon>
        <taxon>Dikarya</taxon>
        <taxon>Ascomycota</taxon>
        <taxon>Pezizomycotina</taxon>
        <taxon>Pezizomycetes</taxon>
        <taxon>Pezizales</taxon>
        <taxon>Morchellaceae</taxon>
        <taxon>Morchella</taxon>
    </lineage>
</organism>
<keyword evidence="10" id="KW-1185">Reference proteome</keyword>
<dbReference type="AlphaFoldDB" id="A0A3N4KVP1"/>
<keyword evidence="5" id="KW-0238">DNA-binding</keyword>
<evidence type="ECO:0000313" key="10">
    <source>
        <dbReference type="Proteomes" id="UP000277580"/>
    </source>
</evidence>
<dbReference type="STRING" id="1392247.A0A3N4KVP1"/>
<evidence type="ECO:0000256" key="2">
    <source>
        <dbReference type="ARBA" id="ARBA00022723"/>
    </source>
</evidence>